<dbReference type="CDD" id="cd04496">
    <property type="entry name" value="SSB_OBF"/>
    <property type="match status" value="1"/>
</dbReference>
<dbReference type="PANTHER" id="PTHR10302">
    <property type="entry name" value="SINGLE-STRANDED DNA-BINDING PROTEIN"/>
    <property type="match status" value="1"/>
</dbReference>
<dbReference type="Pfam" id="PF00436">
    <property type="entry name" value="SSB"/>
    <property type="match status" value="1"/>
</dbReference>
<evidence type="ECO:0000313" key="5">
    <source>
        <dbReference type="EMBL" id="PIR87358.1"/>
    </source>
</evidence>
<dbReference type="Proteomes" id="UP000229526">
    <property type="component" value="Unassembled WGS sequence"/>
</dbReference>
<reference evidence="6" key="1">
    <citation type="submission" date="2017-09" db="EMBL/GenBank/DDBJ databases">
        <title>Depth-based differentiation of microbial function through sediment-hosted aquifers and enrichment of novel symbionts in the deep terrestrial subsurface.</title>
        <authorList>
            <person name="Probst A.J."/>
            <person name="Ladd B."/>
            <person name="Jarett J.K."/>
            <person name="Geller-Mcgrath D.E."/>
            <person name="Sieber C.M.K."/>
            <person name="Emerson J.B."/>
            <person name="Anantharaman K."/>
            <person name="Thomas B.C."/>
            <person name="Malmstrom R."/>
            <person name="Stieglmeier M."/>
            <person name="Klingl A."/>
            <person name="Woyke T."/>
            <person name="Ryan C.M."/>
            <person name="Banfield J.F."/>
        </authorList>
    </citation>
    <scope>NUCLEOTIDE SEQUENCE [LARGE SCALE GENOMIC DNA]</scope>
</reference>
<feature type="short sequence motif" description="Important for interaction with partner proteins" evidence="2">
    <location>
        <begin position="154"/>
        <end position="159"/>
    </location>
</feature>
<comment type="caution">
    <text evidence="5">The sequence shown here is derived from an EMBL/GenBank/DDBJ whole genome shotgun (WGS) entry which is preliminary data.</text>
</comment>
<comment type="caution">
    <text evidence="2">Lacks conserved residue(s) required for the propagation of feature annotation.</text>
</comment>
<evidence type="ECO:0000256" key="2">
    <source>
        <dbReference type="HAMAP-Rule" id="MF_00984"/>
    </source>
</evidence>
<keyword evidence="2" id="KW-0233">DNA recombination</keyword>
<keyword evidence="1 2" id="KW-0238">DNA-binding</keyword>
<evidence type="ECO:0000313" key="6">
    <source>
        <dbReference type="Proteomes" id="UP000229526"/>
    </source>
</evidence>
<dbReference type="InterPro" id="IPR012340">
    <property type="entry name" value="NA-bd_OB-fold"/>
</dbReference>
<accession>A0A2H0ULU4</accession>
<feature type="compositionally biased region" description="Acidic residues" evidence="4">
    <location>
        <begin position="148"/>
        <end position="159"/>
    </location>
</feature>
<dbReference type="Gene3D" id="2.40.50.140">
    <property type="entry name" value="Nucleic acid-binding proteins"/>
    <property type="match status" value="1"/>
</dbReference>
<comment type="function">
    <text evidence="2">Plays an important role in DNA replication, recombination and repair. Binds to ssDNA and to an array of partner proteins to recruit them to their sites of action during DNA metabolism.</text>
</comment>
<dbReference type="HAMAP" id="MF_00984">
    <property type="entry name" value="SSB"/>
    <property type="match status" value="1"/>
</dbReference>
<dbReference type="NCBIfam" id="TIGR00621">
    <property type="entry name" value="ssb"/>
    <property type="match status" value="1"/>
</dbReference>
<dbReference type="GO" id="GO:0006281">
    <property type="term" value="P:DNA repair"/>
    <property type="evidence" value="ECO:0007669"/>
    <property type="project" value="UniProtKB-UniRule"/>
</dbReference>
<evidence type="ECO:0000256" key="3">
    <source>
        <dbReference type="PIRNR" id="PIRNR002070"/>
    </source>
</evidence>
<dbReference type="GO" id="GO:0003697">
    <property type="term" value="F:single-stranded DNA binding"/>
    <property type="evidence" value="ECO:0007669"/>
    <property type="project" value="UniProtKB-UniRule"/>
</dbReference>
<feature type="region of interest" description="Disordered" evidence="4">
    <location>
        <begin position="105"/>
        <end position="159"/>
    </location>
</feature>
<evidence type="ECO:0000256" key="4">
    <source>
        <dbReference type="SAM" id="MobiDB-lite"/>
    </source>
</evidence>
<dbReference type="GO" id="GO:0009295">
    <property type="term" value="C:nucleoid"/>
    <property type="evidence" value="ECO:0007669"/>
    <property type="project" value="TreeGrafter"/>
</dbReference>
<dbReference type="InterPro" id="IPR011344">
    <property type="entry name" value="ssDNA-bd"/>
</dbReference>
<proteinExistence type="inferred from homology"/>
<dbReference type="PANTHER" id="PTHR10302:SF27">
    <property type="entry name" value="SINGLE-STRANDED DNA-BINDING PROTEIN"/>
    <property type="match status" value="1"/>
</dbReference>
<keyword evidence="2" id="KW-0235">DNA replication</keyword>
<name>A0A2H0ULU4_9BACT</name>
<dbReference type="EMBL" id="PFBD01000007">
    <property type="protein sequence ID" value="PIR87358.1"/>
    <property type="molecule type" value="Genomic_DNA"/>
</dbReference>
<dbReference type="PROSITE" id="PS50935">
    <property type="entry name" value="SSB"/>
    <property type="match status" value="1"/>
</dbReference>
<keyword evidence="2" id="KW-0227">DNA damage</keyword>
<protein>
    <recommendedName>
        <fullName evidence="2 3">Single-stranded DNA-binding protein</fullName>
        <shortName evidence="2">SSB</shortName>
    </recommendedName>
</protein>
<organism evidence="5 6">
    <name type="scientific">Candidatus Harrisonbacteria bacterium CG10_big_fil_rev_8_21_14_0_10_49_15</name>
    <dbReference type="NCBI Taxonomy" id="1974587"/>
    <lineage>
        <taxon>Bacteria</taxon>
        <taxon>Candidatus Harrisoniibacteriota</taxon>
    </lineage>
</organism>
<dbReference type="AlphaFoldDB" id="A0A2H0ULU4"/>
<dbReference type="GO" id="GO:0006310">
    <property type="term" value="P:DNA recombination"/>
    <property type="evidence" value="ECO:0007669"/>
    <property type="project" value="UniProtKB-UniRule"/>
</dbReference>
<evidence type="ECO:0000256" key="1">
    <source>
        <dbReference type="ARBA" id="ARBA00023125"/>
    </source>
</evidence>
<dbReference type="PIRSF" id="PIRSF002070">
    <property type="entry name" value="SSB"/>
    <property type="match status" value="1"/>
</dbReference>
<comment type="subunit">
    <text evidence="2">Homotetramer.</text>
</comment>
<dbReference type="InterPro" id="IPR000424">
    <property type="entry name" value="Primosome_PriB/ssb"/>
</dbReference>
<sequence>MNLNKAFIIGRLTADPQLRSTKSGQSVAAFSLASNRVWNDKNNQKQEEVEYHNIVVWGKQAEIVSKFLLKGQMALIEGRIQTRSYEDKQGQKRYATEIVAERVQFGPKAAGSSSGGSGNSRPEANWQSASANDEKNDSSLEDIPTINIDEDIKEEDLPF</sequence>
<feature type="compositionally biased region" description="Polar residues" evidence="4">
    <location>
        <begin position="119"/>
        <end position="131"/>
    </location>
</feature>
<dbReference type="GO" id="GO:0006260">
    <property type="term" value="P:DNA replication"/>
    <property type="evidence" value="ECO:0007669"/>
    <property type="project" value="UniProtKB-UniRule"/>
</dbReference>
<gene>
    <name evidence="5" type="ORF">COU11_00830</name>
</gene>
<dbReference type="SUPFAM" id="SSF50249">
    <property type="entry name" value="Nucleic acid-binding proteins"/>
    <property type="match status" value="1"/>
</dbReference>
<keyword evidence="2" id="KW-0234">DNA repair</keyword>